<keyword evidence="4" id="KW-1185">Reference proteome</keyword>
<feature type="region of interest" description="Disordered" evidence="1">
    <location>
        <begin position="284"/>
        <end position="311"/>
    </location>
</feature>
<organism evidence="3 4">
    <name type="scientific">Favolaschia claudopus</name>
    <dbReference type="NCBI Taxonomy" id="2862362"/>
    <lineage>
        <taxon>Eukaryota</taxon>
        <taxon>Fungi</taxon>
        <taxon>Dikarya</taxon>
        <taxon>Basidiomycota</taxon>
        <taxon>Agaricomycotina</taxon>
        <taxon>Agaricomycetes</taxon>
        <taxon>Agaricomycetidae</taxon>
        <taxon>Agaricales</taxon>
        <taxon>Marasmiineae</taxon>
        <taxon>Mycenaceae</taxon>
        <taxon>Favolaschia</taxon>
    </lineage>
</organism>
<feature type="compositionally biased region" description="Polar residues" evidence="1">
    <location>
        <begin position="300"/>
        <end position="311"/>
    </location>
</feature>
<comment type="caution">
    <text evidence="3">The sequence shown here is derived from an EMBL/GenBank/DDBJ whole genome shotgun (WGS) entry which is preliminary data.</text>
</comment>
<accession>A0AAW0CF02</accession>
<name>A0AAW0CF02_9AGAR</name>
<dbReference type="Proteomes" id="UP001362999">
    <property type="component" value="Unassembled WGS sequence"/>
</dbReference>
<dbReference type="AlphaFoldDB" id="A0AAW0CF02"/>
<keyword evidence="2" id="KW-1133">Transmembrane helix</keyword>
<feature type="transmembrane region" description="Helical" evidence="2">
    <location>
        <begin position="99"/>
        <end position="118"/>
    </location>
</feature>
<feature type="transmembrane region" description="Helical" evidence="2">
    <location>
        <begin position="44"/>
        <end position="66"/>
    </location>
</feature>
<keyword evidence="2" id="KW-0812">Transmembrane</keyword>
<feature type="transmembrane region" description="Helical" evidence="2">
    <location>
        <begin position="12"/>
        <end position="32"/>
    </location>
</feature>
<feature type="transmembrane region" description="Helical" evidence="2">
    <location>
        <begin position="163"/>
        <end position="180"/>
    </location>
</feature>
<reference evidence="3 4" key="1">
    <citation type="journal article" date="2024" name="J Genomics">
        <title>Draft genome sequencing and assembly of Favolaschia claudopus CIRM-BRFM 2984 isolated from oak limbs.</title>
        <authorList>
            <person name="Navarro D."/>
            <person name="Drula E."/>
            <person name="Chaduli D."/>
            <person name="Cazenave R."/>
            <person name="Ahrendt S."/>
            <person name="Wang J."/>
            <person name="Lipzen A."/>
            <person name="Daum C."/>
            <person name="Barry K."/>
            <person name="Grigoriev I.V."/>
            <person name="Favel A."/>
            <person name="Rosso M.N."/>
            <person name="Martin F."/>
        </authorList>
    </citation>
    <scope>NUCLEOTIDE SEQUENCE [LARGE SCALE GENOMIC DNA]</scope>
    <source>
        <strain evidence="3 4">CIRM-BRFM 2984</strain>
    </source>
</reference>
<gene>
    <name evidence="3" type="ORF">R3P38DRAFT_3350461</name>
</gene>
<protein>
    <submittedName>
        <fullName evidence="3">Uncharacterized protein</fullName>
    </submittedName>
</protein>
<evidence type="ECO:0000256" key="2">
    <source>
        <dbReference type="SAM" id="Phobius"/>
    </source>
</evidence>
<sequence length="326" mass="35319">MSPPWANLAGMAIGGPLYGVYFVLYVSSTYVLVRRSAGAHAGPLYRSVIFITGLVLFVAVTANFFISVIRPFLGFIGHPTAPGAFFDDNSQITTTVQNIFASLAVLVSDGIIIYRLWIVWGHNKYVIILPCLTLLGLLIALVLSVQTTTHVDDISLDKGLTPGLVFTLTTNLYSTGLISWKIWQITKASSAVTGSNLRDFLAIIVESAAIYTYILFASSCKRVAFSKCLPSRVWAIFYIVTHQINSNVQFVALIPLPAVAGIANALIQTRIGLGKAIERTAPSSRSYSFSNSGNPPPLRFNTTGPHGNETTAISRTDLTELKPMTI</sequence>
<dbReference type="EMBL" id="JAWWNJ010000017">
    <property type="protein sequence ID" value="KAK7038429.1"/>
    <property type="molecule type" value="Genomic_DNA"/>
</dbReference>
<proteinExistence type="predicted"/>
<evidence type="ECO:0000256" key="1">
    <source>
        <dbReference type="SAM" id="MobiDB-lite"/>
    </source>
</evidence>
<evidence type="ECO:0000313" key="4">
    <source>
        <dbReference type="Proteomes" id="UP001362999"/>
    </source>
</evidence>
<keyword evidence="2" id="KW-0472">Membrane</keyword>
<feature type="transmembrane region" description="Helical" evidence="2">
    <location>
        <begin position="125"/>
        <end position="143"/>
    </location>
</feature>
<feature type="transmembrane region" description="Helical" evidence="2">
    <location>
        <begin position="200"/>
        <end position="218"/>
    </location>
</feature>
<evidence type="ECO:0000313" key="3">
    <source>
        <dbReference type="EMBL" id="KAK7038429.1"/>
    </source>
</evidence>